<name>A0ABQ3DUG7_9HYPH</name>
<comment type="caution">
    <text evidence="4">Lacks conserved residue(s) required for the propagation of feature annotation.</text>
</comment>
<evidence type="ECO:0000313" key="7">
    <source>
        <dbReference type="EMBL" id="GHB16863.1"/>
    </source>
</evidence>
<dbReference type="PANTHER" id="PTHR44591">
    <property type="entry name" value="STRESS RESPONSE REGULATOR PROTEIN 1"/>
    <property type="match status" value="1"/>
</dbReference>
<dbReference type="PANTHER" id="PTHR44591:SF3">
    <property type="entry name" value="RESPONSE REGULATORY DOMAIN-CONTAINING PROTEIN"/>
    <property type="match status" value="1"/>
</dbReference>
<evidence type="ECO:0000256" key="5">
    <source>
        <dbReference type="SAM" id="MobiDB-lite"/>
    </source>
</evidence>
<dbReference type="Pfam" id="PF00072">
    <property type="entry name" value="Response_reg"/>
    <property type="match status" value="1"/>
</dbReference>
<evidence type="ECO:0000256" key="1">
    <source>
        <dbReference type="ARBA" id="ARBA00022553"/>
    </source>
</evidence>
<dbReference type="Proteomes" id="UP000637980">
    <property type="component" value="Unassembled WGS sequence"/>
</dbReference>
<keyword evidence="2" id="KW-0805">Transcription regulation</keyword>
<feature type="domain" description="Response regulatory" evidence="6">
    <location>
        <begin position="14"/>
        <end position="133"/>
    </location>
</feature>
<dbReference type="Gene3D" id="3.40.50.2300">
    <property type="match status" value="1"/>
</dbReference>
<feature type="region of interest" description="Disordered" evidence="5">
    <location>
        <begin position="171"/>
        <end position="234"/>
    </location>
</feature>
<sequence>MHHTSFGKDISQLDVVLVEQSKPTQAILRGILGTLKLGRVRVYDSPKEALPMLISDPPDMVLSGWEMKPVSGFQLLKLMRSGRVPELINVPLVFITAYGTRALVTRAMEAGAHHLLVTPISSASLKKSIESICKDRRQFVRNRDGGFVIDGTAKRLEQNEAKFATLNKAREYQKRESAIPRPDSSARPKPVKTSRPAHETDENEPLSLKDLEIGNVSPADQFSQNPYLPRRETK</sequence>
<dbReference type="SMART" id="SM00448">
    <property type="entry name" value="REC"/>
    <property type="match status" value="1"/>
</dbReference>
<organism evidence="7 8">
    <name type="scientific">Pseudovibrio japonicus</name>
    <dbReference type="NCBI Taxonomy" id="366534"/>
    <lineage>
        <taxon>Bacteria</taxon>
        <taxon>Pseudomonadati</taxon>
        <taxon>Pseudomonadota</taxon>
        <taxon>Alphaproteobacteria</taxon>
        <taxon>Hyphomicrobiales</taxon>
        <taxon>Stappiaceae</taxon>
        <taxon>Pseudovibrio</taxon>
    </lineage>
</organism>
<protein>
    <recommendedName>
        <fullName evidence="6">Response regulatory domain-containing protein</fullName>
    </recommendedName>
</protein>
<evidence type="ECO:0000313" key="8">
    <source>
        <dbReference type="Proteomes" id="UP000637980"/>
    </source>
</evidence>
<dbReference type="SUPFAM" id="SSF52172">
    <property type="entry name" value="CheY-like"/>
    <property type="match status" value="1"/>
</dbReference>
<evidence type="ECO:0000256" key="2">
    <source>
        <dbReference type="ARBA" id="ARBA00023015"/>
    </source>
</evidence>
<proteinExistence type="predicted"/>
<keyword evidence="8" id="KW-1185">Reference proteome</keyword>
<evidence type="ECO:0000259" key="6">
    <source>
        <dbReference type="PROSITE" id="PS50110"/>
    </source>
</evidence>
<keyword evidence="1" id="KW-0597">Phosphoprotein</keyword>
<dbReference type="InterPro" id="IPR011006">
    <property type="entry name" value="CheY-like_superfamily"/>
</dbReference>
<dbReference type="RefSeq" id="WP_189434249.1">
    <property type="nucleotide sequence ID" value="NZ_BMXE01000001.1"/>
</dbReference>
<keyword evidence="3" id="KW-0804">Transcription</keyword>
<accession>A0ABQ3DUG7</accession>
<dbReference type="InterPro" id="IPR050595">
    <property type="entry name" value="Bact_response_regulator"/>
</dbReference>
<dbReference type="PROSITE" id="PS50110">
    <property type="entry name" value="RESPONSE_REGULATORY"/>
    <property type="match status" value="1"/>
</dbReference>
<evidence type="ECO:0000256" key="4">
    <source>
        <dbReference type="PROSITE-ProRule" id="PRU00169"/>
    </source>
</evidence>
<reference evidence="8" key="1">
    <citation type="journal article" date="2019" name="Int. J. Syst. Evol. Microbiol.">
        <title>The Global Catalogue of Microorganisms (GCM) 10K type strain sequencing project: providing services to taxonomists for standard genome sequencing and annotation.</title>
        <authorList>
            <consortium name="The Broad Institute Genomics Platform"/>
            <consortium name="The Broad Institute Genome Sequencing Center for Infectious Disease"/>
            <person name="Wu L."/>
            <person name="Ma J."/>
        </authorList>
    </citation>
    <scope>NUCLEOTIDE SEQUENCE [LARGE SCALE GENOMIC DNA]</scope>
    <source>
        <strain evidence="8">KCTC 12861</strain>
    </source>
</reference>
<evidence type="ECO:0000256" key="3">
    <source>
        <dbReference type="ARBA" id="ARBA00023163"/>
    </source>
</evidence>
<gene>
    <name evidence="7" type="ORF">GCM10007094_00260</name>
</gene>
<dbReference type="InterPro" id="IPR001789">
    <property type="entry name" value="Sig_transdc_resp-reg_receiver"/>
</dbReference>
<comment type="caution">
    <text evidence="7">The sequence shown here is derived from an EMBL/GenBank/DDBJ whole genome shotgun (WGS) entry which is preliminary data.</text>
</comment>
<dbReference type="EMBL" id="BMXE01000001">
    <property type="protein sequence ID" value="GHB16863.1"/>
    <property type="molecule type" value="Genomic_DNA"/>
</dbReference>